<feature type="domain" description="Sulfatase N-terminal" evidence="6">
    <location>
        <begin position="29"/>
        <end position="356"/>
    </location>
</feature>
<keyword evidence="4" id="KW-0106">Calcium</keyword>
<dbReference type="Pfam" id="PF00884">
    <property type="entry name" value="Sulfatase"/>
    <property type="match status" value="1"/>
</dbReference>
<dbReference type="EMBL" id="SORL01000007">
    <property type="protein sequence ID" value="TDY64325.1"/>
    <property type="molecule type" value="Genomic_DNA"/>
</dbReference>
<evidence type="ECO:0000313" key="8">
    <source>
        <dbReference type="Proteomes" id="UP000294824"/>
    </source>
</evidence>
<keyword evidence="5" id="KW-0732">Signal</keyword>
<organism evidence="7 8">
    <name type="scientific">Algibacter lectus</name>
    <dbReference type="NCBI Taxonomy" id="221126"/>
    <lineage>
        <taxon>Bacteria</taxon>
        <taxon>Pseudomonadati</taxon>
        <taxon>Bacteroidota</taxon>
        <taxon>Flavobacteriia</taxon>
        <taxon>Flavobacteriales</taxon>
        <taxon>Flavobacteriaceae</taxon>
        <taxon>Algibacter</taxon>
    </lineage>
</organism>
<proteinExistence type="inferred from homology"/>
<evidence type="ECO:0000259" key="6">
    <source>
        <dbReference type="Pfam" id="PF00884"/>
    </source>
</evidence>
<comment type="caution">
    <text evidence="7">The sequence shown here is derived from an EMBL/GenBank/DDBJ whole genome shotgun (WGS) entry which is preliminary data.</text>
</comment>
<name>A0A4R8MK56_9FLAO</name>
<comment type="similarity">
    <text evidence="1">Belongs to the sulfatase family.</text>
</comment>
<evidence type="ECO:0000256" key="5">
    <source>
        <dbReference type="SAM" id="SignalP"/>
    </source>
</evidence>
<keyword evidence="8" id="KW-1185">Reference proteome</keyword>
<dbReference type="InterPro" id="IPR017850">
    <property type="entry name" value="Alkaline_phosphatase_core_sf"/>
</dbReference>
<sequence length="491" mass="55156">MKKKVSIISLLIVSFLCGQSTLLTAQNRPNVLVILADDLGYHDVGFTGCKDIFTPQLDKLANNGIVFTNGYVTHPYCGPSRAGLITGRYQARFGMEINSTYSPFDLYMGLPLEEKTFAKRMQETGYRTGIIGKWHLGAAAPYHPNNRGFDHFYGFLSGGHTYFPEQVNTIIPLVNKKGKPNYGANEGDFYPLVLNNGAGEFNEYLTTALSRDAAKFVKESDTPFMLYLAYNAPHMPLQAPKETIEKYKHIESKERRIYAAMIDKMDEGIGMVVDALKESGKLDNTIIFFLSDNGGVATTGYNKEIFSSNYPFKKGKGSMYEGGSHVPFIVHWPNGVKKPRQFEGLVSSLDIAATAIAVSEADTENAKLDGVNLLPYLQNEVKGSPHSALFWRASEGKGWAVRTSTSKFLLENKNMALYNMELDPFESNNLIESSNLQRKKMANLWNNWNANNQPVIWLQANAYQKKRLEMYRELHEELKVEALKRTPKTIE</sequence>
<dbReference type="PANTHER" id="PTHR42693">
    <property type="entry name" value="ARYLSULFATASE FAMILY MEMBER"/>
    <property type="match status" value="1"/>
</dbReference>
<dbReference type="GO" id="GO:0004065">
    <property type="term" value="F:arylsulfatase activity"/>
    <property type="evidence" value="ECO:0007669"/>
    <property type="project" value="TreeGrafter"/>
</dbReference>
<dbReference type="GO" id="GO:0046872">
    <property type="term" value="F:metal ion binding"/>
    <property type="evidence" value="ECO:0007669"/>
    <property type="project" value="UniProtKB-KW"/>
</dbReference>
<dbReference type="AlphaFoldDB" id="A0A4R8MK56"/>
<accession>A0A4R8MK56</accession>
<evidence type="ECO:0000256" key="4">
    <source>
        <dbReference type="ARBA" id="ARBA00022837"/>
    </source>
</evidence>
<dbReference type="PANTHER" id="PTHR42693:SF53">
    <property type="entry name" value="ENDO-4-O-SULFATASE"/>
    <property type="match status" value="1"/>
</dbReference>
<reference evidence="7 8" key="1">
    <citation type="submission" date="2019-03" db="EMBL/GenBank/DDBJ databases">
        <title>Genomic Encyclopedia of Type Strains, Phase III (KMG-III): the genomes of soil and plant-associated and newly described type strains.</title>
        <authorList>
            <person name="Whitman W."/>
        </authorList>
    </citation>
    <scope>NUCLEOTIDE SEQUENCE [LARGE SCALE GENOMIC DNA]</scope>
    <source>
        <strain evidence="7 8">CECT 8301</strain>
    </source>
</reference>
<keyword evidence="2" id="KW-0479">Metal-binding</keyword>
<protein>
    <submittedName>
        <fullName evidence="7">Arylsulfatase A-like enzyme</fullName>
    </submittedName>
</protein>
<evidence type="ECO:0000256" key="3">
    <source>
        <dbReference type="ARBA" id="ARBA00022801"/>
    </source>
</evidence>
<keyword evidence="3" id="KW-0378">Hydrolase</keyword>
<dbReference type="PROSITE" id="PS00149">
    <property type="entry name" value="SULFATASE_2"/>
    <property type="match status" value="1"/>
</dbReference>
<evidence type="ECO:0000256" key="2">
    <source>
        <dbReference type="ARBA" id="ARBA00022723"/>
    </source>
</evidence>
<evidence type="ECO:0000256" key="1">
    <source>
        <dbReference type="ARBA" id="ARBA00008779"/>
    </source>
</evidence>
<dbReference type="InterPro" id="IPR050738">
    <property type="entry name" value="Sulfatase"/>
</dbReference>
<dbReference type="Gene3D" id="3.40.720.10">
    <property type="entry name" value="Alkaline Phosphatase, subunit A"/>
    <property type="match status" value="1"/>
</dbReference>
<dbReference type="RefSeq" id="WP_133966644.1">
    <property type="nucleotide sequence ID" value="NZ_SORL01000007.1"/>
</dbReference>
<dbReference type="SUPFAM" id="SSF53649">
    <property type="entry name" value="Alkaline phosphatase-like"/>
    <property type="match status" value="1"/>
</dbReference>
<dbReference type="Proteomes" id="UP000294824">
    <property type="component" value="Unassembled WGS sequence"/>
</dbReference>
<dbReference type="InterPro" id="IPR024607">
    <property type="entry name" value="Sulfatase_CS"/>
</dbReference>
<evidence type="ECO:0000313" key="7">
    <source>
        <dbReference type="EMBL" id="TDY64325.1"/>
    </source>
</evidence>
<feature type="signal peptide" evidence="5">
    <location>
        <begin position="1"/>
        <end position="25"/>
    </location>
</feature>
<gene>
    <name evidence="7" type="ORF">DFQ06_1234</name>
</gene>
<dbReference type="Gene3D" id="3.30.1120.10">
    <property type="match status" value="1"/>
</dbReference>
<dbReference type="InterPro" id="IPR000917">
    <property type="entry name" value="Sulfatase_N"/>
</dbReference>
<feature type="chain" id="PRO_5020812621" evidence="5">
    <location>
        <begin position="26"/>
        <end position="491"/>
    </location>
</feature>